<protein>
    <submittedName>
        <fullName evidence="2">Uncharacterized protein</fullName>
    </submittedName>
</protein>
<dbReference type="PANTHER" id="PTHR47657">
    <property type="entry name" value="STEROL REGULATORY ELEMENT-BINDING PROTEIN ECM22"/>
    <property type="match status" value="1"/>
</dbReference>
<evidence type="ECO:0000313" key="3">
    <source>
        <dbReference type="Proteomes" id="UP000054321"/>
    </source>
</evidence>
<feature type="compositionally biased region" description="Basic residues" evidence="1">
    <location>
        <begin position="35"/>
        <end position="44"/>
    </location>
</feature>
<dbReference type="Proteomes" id="UP000054321">
    <property type="component" value="Unassembled WGS sequence"/>
</dbReference>
<accession>A0A0C3DSK8</accession>
<reference evidence="2 3" key="1">
    <citation type="submission" date="2014-04" db="EMBL/GenBank/DDBJ databases">
        <authorList>
            <consortium name="DOE Joint Genome Institute"/>
            <person name="Kuo A."/>
            <person name="Martino E."/>
            <person name="Perotto S."/>
            <person name="Kohler A."/>
            <person name="Nagy L.G."/>
            <person name="Floudas D."/>
            <person name="Copeland A."/>
            <person name="Barry K.W."/>
            <person name="Cichocki N."/>
            <person name="Veneault-Fourrey C."/>
            <person name="LaButti K."/>
            <person name="Lindquist E.A."/>
            <person name="Lipzen A."/>
            <person name="Lundell T."/>
            <person name="Morin E."/>
            <person name="Murat C."/>
            <person name="Sun H."/>
            <person name="Tunlid A."/>
            <person name="Henrissat B."/>
            <person name="Grigoriev I.V."/>
            <person name="Hibbett D.S."/>
            <person name="Martin F."/>
            <person name="Nordberg H.P."/>
            <person name="Cantor M.N."/>
            <person name="Hua S.X."/>
        </authorList>
    </citation>
    <scope>NUCLEOTIDE SEQUENCE [LARGE SCALE GENOMIC DNA]</scope>
    <source>
        <strain evidence="2 3">Zn</strain>
    </source>
</reference>
<dbReference type="STRING" id="913774.A0A0C3DSK8"/>
<dbReference type="EMBL" id="KN832872">
    <property type="protein sequence ID" value="KIN05068.1"/>
    <property type="molecule type" value="Genomic_DNA"/>
</dbReference>
<name>A0A0C3DSK8_OIDMZ</name>
<dbReference type="InterPro" id="IPR052400">
    <property type="entry name" value="Zn2-C6_fungal_TF"/>
</dbReference>
<proteinExistence type="predicted"/>
<dbReference type="AlphaFoldDB" id="A0A0C3DSK8"/>
<dbReference type="InterPro" id="IPR021858">
    <property type="entry name" value="Fun_TF"/>
</dbReference>
<evidence type="ECO:0000256" key="1">
    <source>
        <dbReference type="SAM" id="MobiDB-lite"/>
    </source>
</evidence>
<dbReference type="HOGENOM" id="CLU_553308_0_0_1"/>
<sequence length="493" mass="56030">MENKESKAGKASSFQFVSVTKPGHGWKNENEHIVRSHVMRQLRQKQREERKAKRGEKEGYRVRRSAKSAVRDEQNWEEGVPAEDPEMPWKANPALKQPTFDGALPPLRLPPTTNQLTILDKKLLEHISKFYTPLISNISPKFVLWTRGIQELVNIAASFDFLLHAVLAWSATHLAQITGESEVQQEAYRHRCLALGGLQQAIESFSKDNSDAVLCTSIVLAWQSCDAKVWASMMRGFQTVKSRMMAWERRSTFHNDTQGYSIGLDSNSMFNREVTMRALSIPGDEIDNIYPLLGQGLESLRKYRDTVLGPPELLEAIDQMITYLEFARVAESFDPLPTRDELLDPLRSMMFWLPVRFIPSLHAGPNVMLIMAHMHAIALLIDPVQDNESAFFRRLNVAPIQSFHEEFAMRAALEVGPGSSEGQYRQALDLMDFPLNAVAAFERRLLRFDCSDTQHIRVGELKSGIGWVNYDDCLSTITILENFPVGLWHNSMS</sequence>
<keyword evidence="3" id="KW-1185">Reference proteome</keyword>
<dbReference type="PANTHER" id="PTHR47657:SF12">
    <property type="entry name" value="ZN(II)2CYS6 TRANSCRIPTION FACTOR (EUROFUNG)"/>
    <property type="match status" value="1"/>
</dbReference>
<feature type="region of interest" description="Disordered" evidence="1">
    <location>
        <begin position="1"/>
        <end position="88"/>
    </location>
</feature>
<dbReference type="GO" id="GO:0000981">
    <property type="term" value="F:DNA-binding transcription factor activity, RNA polymerase II-specific"/>
    <property type="evidence" value="ECO:0007669"/>
    <property type="project" value="TreeGrafter"/>
</dbReference>
<evidence type="ECO:0000313" key="2">
    <source>
        <dbReference type="EMBL" id="KIN05068.1"/>
    </source>
</evidence>
<dbReference type="Pfam" id="PF11951">
    <property type="entry name" value="Fungal_trans_2"/>
    <property type="match status" value="1"/>
</dbReference>
<feature type="compositionally biased region" description="Basic and acidic residues" evidence="1">
    <location>
        <begin position="45"/>
        <end position="61"/>
    </location>
</feature>
<dbReference type="OrthoDB" id="1924260at2759"/>
<reference evidence="3" key="2">
    <citation type="submission" date="2015-01" db="EMBL/GenBank/DDBJ databases">
        <title>Evolutionary Origins and Diversification of the Mycorrhizal Mutualists.</title>
        <authorList>
            <consortium name="DOE Joint Genome Institute"/>
            <consortium name="Mycorrhizal Genomics Consortium"/>
            <person name="Kohler A."/>
            <person name="Kuo A."/>
            <person name="Nagy L.G."/>
            <person name="Floudas D."/>
            <person name="Copeland A."/>
            <person name="Barry K.W."/>
            <person name="Cichocki N."/>
            <person name="Veneault-Fourrey C."/>
            <person name="LaButti K."/>
            <person name="Lindquist E.A."/>
            <person name="Lipzen A."/>
            <person name="Lundell T."/>
            <person name="Morin E."/>
            <person name="Murat C."/>
            <person name="Riley R."/>
            <person name="Ohm R."/>
            <person name="Sun H."/>
            <person name="Tunlid A."/>
            <person name="Henrissat B."/>
            <person name="Grigoriev I.V."/>
            <person name="Hibbett D.S."/>
            <person name="Martin F."/>
        </authorList>
    </citation>
    <scope>NUCLEOTIDE SEQUENCE [LARGE SCALE GENOMIC DNA]</scope>
    <source>
        <strain evidence="3">Zn</strain>
    </source>
</reference>
<dbReference type="InParanoid" id="A0A0C3DSK8"/>
<organism evidence="2 3">
    <name type="scientific">Oidiodendron maius (strain Zn)</name>
    <dbReference type="NCBI Taxonomy" id="913774"/>
    <lineage>
        <taxon>Eukaryota</taxon>
        <taxon>Fungi</taxon>
        <taxon>Dikarya</taxon>
        <taxon>Ascomycota</taxon>
        <taxon>Pezizomycotina</taxon>
        <taxon>Leotiomycetes</taxon>
        <taxon>Leotiomycetes incertae sedis</taxon>
        <taxon>Myxotrichaceae</taxon>
        <taxon>Oidiodendron</taxon>
    </lineage>
</organism>
<gene>
    <name evidence="2" type="ORF">OIDMADRAFT_50892</name>
</gene>